<keyword evidence="4" id="KW-1185">Reference proteome</keyword>
<evidence type="ECO:0000256" key="2">
    <source>
        <dbReference type="SAM" id="Phobius"/>
    </source>
</evidence>
<dbReference type="Proteomes" id="UP000005239">
    <property type="component" value="Unassembled WGS sequence"/>
</dbReference>
<accession>A0A2A6BJI8</accession>
<evidence type="ECO:0000313" key="4">
    <source>
        <dbReference type="Proteomes" id="UP000005239"/>
    </source>
</evidence>
<reference evidence="4" key="1">
    <citation type="journal article" date="2008" name="Nat. Genet.">
        <title>The Pristionchus pacificus genome provides a unique perspective on nematode lifestyle and parasitism.</title>
        <authorList>
            <person name="Dieterich C."/>
            <person name="Clifton S.W."/>
            <person name="Schuster L.N."/>
            <person name="Chinwalla A."/>
            <person name="Delehaunty K."/>
            <person name="Dinkelacker I."/>
            <person name="Fulton L."/>
            <person name="Fulton R."/>
            <person name="Godfrey J."/>
            <person name="Minx P."/>
            <person name="Mitreva M."/>
            <person name="Roeseler W."/>
            <person name="Tian H."/>
            <person name="Witte H."/>
            <person name="Yang S.P."/>
            <person name="Wilson R.K."/>
            <person name="Sommer R.J."/>
        </authorList>
    </citation>
    <scope>NUCLEOTIDE SEQUENCE [LARGE SCALE GENOMIC DNA]</scope>
    <source>
        <strain evidence="4">PS312</strain>
    </source>
</reference>
<name>A0A2A6BJI8_PRIPA</name>
<feature type="transmembrane region" description="Helical" evidence="2">
    <location>
        <begin position="25"/>
        <end position="45"/>
    </location>
</feature>
<keyword evidence="2" id="KW-1133">Transmembrane helix</keyword>
<reference evidence="3" key="2">
    <citation type="submission" date="2022-06" db="UniProtKB">
        <authorList>
            <consortium name="EnsemblMetazoa"/>
        </authorList>
    </citation>
    <scope>IDENTIFICATION</scope>
    <source>
        <strain evidence="3">PS312</strain>
    </source>
</reference>
<protein>
    <submittedName>
        <fullName evidence="3">Uncharacterized protein</fullName>
    </submittedName>
</protein>
<keyword evidence="2" id="KW-0472">Membrane</keyword>
<feature type="region of interest" description="Disordered" evidence="1">
    <location>
        <begin position="182"/>
        <end position="218"/>
    </location>
</feature>
<feature type="compositionally biased region" description="Basic and acidic residues" evidence="1">
    <location>
        <begin position="184"/>
        <end position="197"/>
    </location>
</feature>
<evidence type="ECO:0000256" key="1">
    <source>
        <dbReference type="SAM" id="MobiDB-lite"/>
    </source>
</evidence>
<accession>A0A8R1YFW2</accession>
<keyword evidence="2" id="KW-0812">Transmembrane</keyword>
<gene>
    <name evidence="3" type="primary">WBGene00098700</name>
</gene>
<feature type="compositionally biased region" description="Basic and acidic residues" evidence="1">
    <location>
        <begin position="75"/>
        <end position="86"/>
    </location>
</feature>
<evidence type="ECO:0000313" key="3">
    <source>
        <dbReference type="EnsemblMetazoa" id="PPA09146.1"/>
    </source>
</evidence>
<dbReference type="EnsemblMetazoa" id="PPA09146.1">
    <property type="protein sequence ID" value="PPA09146.1"/>
    <property type="gene ID" value="WBGene00098700"/>
</dbReference>
<sequence>MIELPPSLFLHFIPFPSHFEGGLSLSLPMLLICLILILFLPPALINCDHKRKPGKASTRATPNIVASASHGSKSNRSDSTVKDSRRGKNKLNTKVGGSKTRSINVAMHDDRFPISSPSPLKSVFISSSNHPTPKKEKLGEKELAILHGARCRNTDYPTMADIESDWDDVRQSIPYPTSTVSILQKKDGDPRGVRTAEENNEQTAHSGVLPNTRRKQTKNDLRLSRFHPE</sequence>
<organism evidence="3 4">
    <name type="scientific">Pristionchus pacificus</name>
    <name type="common">Parasitic nematode worm</name>
    <dbReference type="NCBI Taxonomy" id="54126"/>
    <lineage>
        <taxon>Eukaryota</taxon>
        <taxon>Metazoa</taxon>
        <taxon>Ecdysozoa</taxon>
        <taxon>Nematoda</taxon>
        <taxon>Chromadorea</taxon>
        <taxon>Rhabditida</taxon>
        <taxon>Rhabditina</taxon>
        <taxon>Diplogasteromorpha</taxon>
        <taxon>Diplogasteroidea</taxon>
        <taxon>Neodiplogasteridae</taxon>
        <taxon>Pristionchus</taxon>
    </lineage>
</organism>
<feature type="region of interest" description="Disordered" evidence="1">
    <location>
        <begin position="51"/>
        <end position="96"/>
    </location>
</feature>
<proteinExistence type="predicted"/>
<feature type="compositionally biased region" description="Polar residues" evidence="1">
    <location>
        <begin position="58"/>
        <end position="74"/>
    </location>
</feature>
<dbReference type="AlphaFoldDB" id="A0A2A6BJI8"/>